<accession>A0ABN3WTG7</accession>
<comment type="caution">
    <text evidence="2">The sequence shown here is derived from an EMBL/GenBank/DDBJ whole genome shotgun (WGS) entry which is preliminary data.</text>
</comment>
<protein>
    <recommendedName>
        <fullName evidence="4">Pr1-like protein</fullName>
    </recommendedName>
</protein>
<name>A0ABN3WTG7_STRTU</name>
<proteinExistence type="predicted"/>
<gene>
    <name evidence="2" type="ORF">GCM10020221_24330</name>
</gene>
<feature type="region of interest" description="Disordered" evidence="1">
    <location>
        <begin position="1"/>
        <end position="89"/>
    </location>
</feature>
<sequence length="89" mass="8976">MEGPVTRPATSSSSAARKADGPVHELGEQPREGEGVGEDGEGAGGLAAELDGAADAVRGEEADEEGAEEAADEVDADTRRGNRRTRGGT</sequence>
<reference evidence="2 3" key="1">
    <citation type="journal article" date="2019" name="Int. J. Syst. Evol. Microbiol.">
        <title>The Global Catalogue of Microorganisms (GCM) 10K type strain sequencing project: providing services to taxonomists for standard genome sequencing and annotation.</title>
        <authorList>
            <consortium name="The Broad Institute Genomics Platform"/>
            <consortium name="The Broad Institute Genome Sequencing Center for Infectious Disease"/>
            <person name="Wu L."/>
            <person name="Ma J."/>
        </authorList>
    </citation>
    <scope>NUCLEOTIDE SEQUENCE [LARGE SCALE GENOMIC DNA]</scope>
    <source>
        <strain evidence="2 3">JCM 4087</strain>
    </source>
</reference>
<keyword evidence="3" id="KW-1185">Reference proteome</keyword>
<evidence type="ECO:0000256" key="1">
    <source>
        <dbReference type="SAM" id="MobiDB-lite"/>
    </source>
</evidence>
<feature type="compositionally biased region" description="Acidic residues" evidence="1">
    <location>
        <begin position="61"/>
        <end position="75"/>
    </location>
</feature>
<feature type="compositionally biased region" description="Basic and acidic residues" evidence="1">
    <location>
        <begin position="17"/>
        <end position="34"/>
    </location>
</feature>
<dbReference type="Proteomes" id="UP001501102">
    <property type="component" value="Unassembled WGS sequence"/>
</dbReference>
<evidence type="ECO:0000313" key="2">
    <source>
        <dbReference type="EMBL" id="GAA2927540.1"/>
    </source>
</evidence>
<feature type="compositionally biased region" description="Low complexity" evidence="1">
    <location>
        <begin position="46"/>
        <end position="56"/>
    </location>
</feature>
<dbReference type="EMBL" id="BAAAXZ010000093">
    <property type="protein sequence ID" value="GAA2927540.1"/>
    <property type="molecule type" value="Genomic_DNA"/>
</dbReference>
<evidence type="ECO:0000313" key="3">
    <source>
        <dbReference type="Proteomes" id="UP001501102"/>
    </source>
</evidence>
<evidence type="ECO:0008006" key="4">
    <source>
        <dbReference type="Google" id="ProtNLM"/>
    </source>
</evidence>
<organism evidence="2 3">
    <name type="scientific">Streptomyces thioluteus</name>
    <dbReference type="NCBI Taxonomy" id="66431"/>
    <lineage>
        <taxon>Bacteria</taxon>
        <taxon>Bacillati</taxon>
        <taxon>Actinomycetota</taxon>
        <taxon>Actinomycetes</taxon>
        <taxon>Kitasatosporales</taxon>
        <taxon>Streptomycetaceae</taxon>
        <taxon>Streptomyces</taxon>
    </lineage>
</organism>